<keyword evidence="1" id="KW-0863">Zinc-finger</keyword>
<dbReference type="PROSITE" id="PS00028">
    <property type="entry name" value="ZINC_FINGER_C2H2_1"/>
    <property type="match status" value="2"/>
</dbReference>
<evidence type="ECO:0000313" key="4">
    <source>
        <dbReference type="EMBL" id="VDK49574.1"/>
    </source>
</evidence>
<dbReference type="WBParaSite" id="TASK_0001018401-mRNA-1">
    <property type="protein sequence ID" value="TASK_0001018401-mRNA-1"/>
    <property type="gene ID" value="TASK_0001018401"/>
</dbReference>
<dbReference type="PROSITE" id="PS50157">
    <property type="entry name" value="ZINC_FINGER_C2H2_2"/>
    <property type="match status" value="1"/>
</dbReference>
<protein>
    <submittedName>
        <fullName evidence="6">C2H2-type domain-containing protein</fullName>
    </submittedName>
</protein>
<evidence type="ECO:0000313" key="5">
    <source>
        <dbReference type="Proteomes" id="UP000282613"/>
    </source>
</evidence>
<accession>A0A0R3WH41</accession>
<evidence type="ECO:0000259" key="3">
    <source>
        <dbReference type="PROSITE" id="PS50157"/>
    </source>
</evidence>
<dbReference type="SMART" id="SM00355">
    <property type="entry name" value="ZnF_C2H2"/>
    <property type="match status" value="3"/>
</dbReference>
<dbReference type="GO" id="GO:0008270">
    <property type="term" value="F:zinc ion binding"/>
    <property type="evidence" value="ECO:0007669"/>
    <property type="project" value="UniProtKB-KW"/>
</dbReference>
<feature type="domain" description="C2H2-type" evidence="3">
    <location>
        <begin position="105"/>
        <end position="133"/>
    </location>
</feature>
<organism evidence="6">
    <name type="scientific">Taenia asiatica</name>
    <name type="common">Asian tapeworm</name>
    <dbReference type="NCBI Taxonomy" id="60517"/>
    <lineage>
        <taxon>Eukaryota</taxon>
        <taxon>Metazoa</taxon>
        <taxon>Spiralia</taxon>
        <taxon>Lophotrochozoa</taxon>
        <taxon>Platyhelminthes</taxon>
        <taxon>Cestoda</taxon>
        <taxon>Eucestoda</taxon>
        <taxon>Cyclophyllidea</taxon>
        <taxon>Taeniidae</taxon>
        <taxon>Taenia</taxon>
    </lineage>
</organism>
<evidence type="ECO:0000313" key="6">
    <source>
        <dbReference type="WBParaSite" id="TASK_0001018401-mRNA-1"/>
    </source>
</evidence>
<keyword evidence="1" id="KW-0862">Zinc</keyword>
<feature type="region of interest" description="Disordered" evidence="2">
    <location>
        <begin position="78"/>
        <end position="99"/>
    </location>
</feature>
<reference evidence="6" key="1">
    <citation type="submission" date="2017-02" db="UniProtKB">
        <authorList>
            <consortium name="WormBaseParasite"/>
        </authorList>
    </citation>
    <scope>IDENTIFICATION</scope>
</reference>
<sequence>MKAESGYKCTACGEEHKYLDEMHQHLLRHSKCKFYICVHCLEGCNTLLDMVYHRKTHVGDDIELPASIQEFLTKLRSSEGLEPSKSSTPEESEGFPPDKRRRMEYHCNVCGLTFDRMEVVLLHTEQEHPTERDVIDWLRLRLVRAALDPYADEEGDAPNPTS</sequence>
<gene>
    <name evidence="4" type="ORF">TASK_LOCUS10185</name>
</gene>
<dbReference type="EMBL" id="UYRS01020852">
    <property type="protein sequence ID" value="VDK49574.1"/>
    <property type="molecule type" value="Genomic_DNA"/>
</dbReference>
<dbReference type="InterPro" id="IPR013087">
    <property type="entry name" value="Znf_C2H2_type"/>
</dbReference>
<dbReference type="AlphaFoldDB" id="A0A0R3WH41"/>
<keyword evidence="1" id="KW-0479">Metal-binding</keyword>
<evidence type="ECO:0000256" key="2">
    <source>
        <dbReference type="SAM" id="MobiDB-lite"/>
    </source>
</evidence>
<name>A0A0R3WH41_TAEAS</name>
<dbReference type="Proteomes" id="UP000282613">
    <property type="component" value="Unassembled WGS sequence"/>
</dbReference>
<dbReference type="Gene3D" id="3.30.160.60">
    <property type="entry name" value="Classic Zinc Finger"/>
    <property type="match status" value="1"/>
</dbReference>
<reference evidence="4 5" key="2">
    <citation type="submission" date="2018-11" db="EMBL/GenBank/DDBJ databases">
        <authorList>
            <consortium name="Pathogen Informatics"/>
        </authorList>
    </citation>
    <scope>NUCLEOTIDE SEQUENCE [LARGE SCALE GENOMIC DNA]</scope>
</reference>
<keyword evidence="5" id="KW-1185">Reference proteome</keyword>
<dbReference type="OrthoDB" id="7295497at2759"/>
<proteinExistence type="predicted"/>
<evidence type="ECO:0000256" key="1">
    <source>
        <dbReference type="PROSITE-ProRule" id="PRU00042"/>
    </source>
</evidence>